<dbReference type="EMBL" id="LSZP01000042">
    <property type="protein sequence ID" value="KXU35368.1"/>
    <property type="molecule type" value="Genomic_DNA"/>
</dbReference>
<accession>A0A139SLD2</accession>
<evidence type="ECO:0000256" key="1">
    <source>
        <dbReference type="SAM" id="Phobius"/>
    </source>
</evidence>
<keyword evidence="3" id="KW-1185">Reference proteome</keyword>
<reference evidence="2 3" key="1">
    <citation type="submission" date="2016-02" db="EMBL/GenBank/DDBJ databases">
        <authorList>
            <person name="Wen L."/>
            <person name="He K."/>
            <person name="Yang H."/>
        </authorList>
    </citation>
    <scope>NUCLEOTIDE SEQUENCE [LARGE SCALE GENOMIC DNA]</scope>
    <source>
        <strain evidence="2 3">CV41</strain>
    </source>
</reference>
<dbReference type="AlphaFoldDB" id="A0A139SLD2"/>
<evidence type="ECO:0000313" key="2">
    <source>
        <dbReference type="EMBL" id="KXU35368.1"/>
    </source>
</evidence>
<proteinExistence type="predicted"/>
<feature type="transmembrane region" description="Helical" evidence="1">
    <location>
        <begin position="99"/>
        <end position="119"/>
    </location>
</feature>
<keyword evidence="1" id="KW-0472">Membrane</keyword>
<name>A0A139SLD2_9BACT</name>
<organism evidence="2 3">
    <name type="scientific">Cephaloticoccus capnophilus</name>
    <dbReference type="NCBI Taxonomy" id="1548208"/>
    <lineage>
        <taxon>Bacteria</taxon>
        <taxon>Pseudomonadati</taxon>
        <taxon>Verrucomicrobiota</taxon>
        <taxon>Opitutia</taxon>
        <taxon>Opitutales</taxon>
        <taxon>Opitutaceae</taxon>
        <taxon>Cephaloticoccus</taxon>
    </lineage>
</organism>
<dbReference type="RefSeq" id="WP_068711948.1">
    <property type="nucleotide sequence ID" value="NZ_LSZP01000042.1"/>
</dbReference>
<keyword evidence="1" id="KW-1133">Transmembrane helix</keyword>
<evidence type="ECO:0000313" key="3">
    <source>
        <dbReference type="Proteomes" id="UP000071392"/>
    </source>
</evidence>
<gene>
    <name evidence="2" type="ORF">AXK12_05180</name>
</gene>
<comment type="caution">
    <text evidence="2">The sequence shown here is derived from an EMBL/GenBank/DDBJ whole genome shotgun (WGS) entry which is preliminary data.</text>
</comment>
<keyword evidence="1" id="KW-0812">Transmembrane</keyword>
<feature type="transmembrane region" description="Helical" evidence="1">
    <location>
        <begin position="71"/>
        <end position="92"/>
    </location>
</feature>
<dbReference type="Proteomes" id="UP000071392">
    <property type="component" value="Unassembled WGS sequence"/>
</dbReference>
<sequence length="126" mass="14019">MSKQAQPLEEKLETVRGQVEALGEQLGAIFQKPQPAPEPVGLSPAIFTQDGWSEWAGQAGHPEWLQVLATYPHWLVLGCAGVLGIGLLWLGFRMLKWTLTLLIPLVIVAVVVWCIWFFWLSERAAS</sequence>
<protein>
    <submittedName>
        <fullName evidence="2">Uncharacterized protein</fullName>
    </submittedName>
</protein>